<evidence type="ECO:0000256" key="3">
    <source>
        <dbReference type="ARBA" id="ARBA00022618"/>
    </source>
</evidence>
<dbReference type="InterPro" id="IPR000158">
    <property type="entry name" value="Cell_div_FtsZ"/>
</dbReference>
<dbReference type="GO" id="GO:0005737">
    <property type="term" value="C:cytoplasm"/>
    <property type="evidence" value="ECO:0007669"/>
    <property type="project" value="UniProtKB-SubCell"/>
</dbReference>
<keyword evidence="3 8" id="KW-0132">Cell division</keyword>
<evidence type="ECO:0000256" key="4">
    <source>
        <dbReference type="ARBA" id="ARBA00022741"/>
    </source>
</evidence>
<gene>
    <name evidence="8" type="primary">ftsZ</name>
    <name evidence="13" type="ORF">DF185_19380</name>
</gene>
<dbReference type="PRINTS" id="PR00423">
    <property type="entry name" value="CELLDVISFTSZ"/>
</dbReference>
<evidence type="ECO:0000256" key="6">
    <source>
        <dbReference type="ARBA" id="ARBA00023210"/>
    </source>
</evidence>
<accession>A0A2V3ZSX7</accession>
<keyword evidence="7 8" id="KW-0131">Cell cycle</keyword>
<dbReference type="AlphaFoldDB" id="A0A2V3ZSX7"/>
<dbReference type="RefSeq" id="WP_110362751.1">
    <property type="nucleotide sequence ID" value="NZ_QFLI01000011.1"/>
</dbReference>
<evidence type="ECO:0000256" key="9">
    <source>
        <dbReference type="NCBIfam" id="TIGR00065"/>
    </source>
</evidence>
<dbReference type="InterPro" id="IPR020805">
    <property type="entry name" value="Cell_div_FtsZ_CS"/>
</dbReference>
<dbReference type="InterPro" id="IPR024757">
    <property type="entry name" value="FtsZ_C"/>
</dbReference>
<keyword evidence="4 8" id="KW-0547">Nucleotide-binding</keyword>
<evidence type="ECO:0000313" key="14">
    <source>
        <dbReference type="Proteomes" id="UP000248079"/>
    </source>
</evidence>
<dbReference type="PANTHER" id="PTHR30314:SF3">
    <property type="entry name" value="MITOCHONDRIAL DIVISION PROTEIN FSZA"/>
    <property type="match status" value="1"/>
</dbReference>
<dbReference type="PROSITE" id="PS01135">
    <property type="entry name" value="FTSZ_2"/>
    <property type="match status" value="1"/>
</dbReference>
<dbReference type="EMBL" id="QFLI01000011">
    <property type="protein sequence ID" value="PXX96809.1"/>
    <property type="molecule type" value="Genomic_DNA"/>
</dbReference>
<evidence type="ECO:0000256" key="8">
    <source>
        <dbReference type="HAMAP-Rule" id="MF_00909"/>
    </source>
</evidence>
<dbReference type="Proteomes" id="UP000248079">
    <property type="component" value="Unassembled WGS sequence"/>
</dbReference>
<evidence type="ECO:0000256" key="2">
    <source>
        <dbReference type="ARBA" id="ARBA00022490"/>
    </source>
</evidence>
<dbReference type="InterPro" id="IPR037103">
    <property type="entry name" value="Tubulin/FtsZ-like_C"/>
</dbReference>
<comment type="caution">
    <text evidence="13">The sequence shown here is derived from an EMBL/GenBank/DDBJ whole genome shotgun (WGS) entry which is preliminary data.</text>
</comment>
<organism evidence="13 14">
    <name type="scientific">Marinifilum breve</name>
    <dbReference type="NCBI Taxonomy" id="2184082"/>
    <lineage>
        <taxon>Bacteria</taxon>
        <taxon>Pseudomonadati</taxon>
        <taxon>Bacteroidota</taxon>
        <taxon>Bacteroidia</taxon>
        <taxon>Marinilabiliales</taxon>
        <taxon>Marinifilaceae</taxon>
    </lineage>
</organism>
<dbReference type="SMART" id="SM00864">
    <property type="entry name" value="Tubulin"/>
    <property type="match status" value="1"/>
</dbReference>
<evidence type="ECO:0000259" key="11">
    <source>
        <dbReference type="SMART" id="SM00864"/>
    </source>
</evidence>
<dbReference type="Gene3D" id="3.30.1330.20">
    <property type="entry name" value="Tubulin/FtsZ, C-terminal domain"/>
    <property type="match status" value="1"/>
</dbReference>
<comment type="similarity">
    <text evidence="1 8 10">Belongs to the FtsZ family.</text>
</comment>
<proteinExistence type="inferred from homology"/>
<evidence type="ECO:0000256" key="7">
    <source>
        <dbReference type="ARBA" id="ARBA00023306"/>
    </source>
</evidence>
<dbReference type="GO" id="GO:0043093">
    <property type="term" value="P:FtsZ-dependent cytokinesis"/>
    <property type="evidence" value="ECO:0007669"/>
    <property type="project" value="UniProtKB-UniRule"/>
</dbReference>
<dbReference type="HAMAP" id="MF_00909">
    <property type="entry name" value="FtsZ"/>
    <property type="match status" value="1"/>
</dbReference>
<dbReference type="GO" id="GO:0032153">
    <property type="term" value="C:cell division site"/>
    <property type="evidence" value="ECO:0007669"/>
    <property type="project" value="UniProtKB-UniRule"/>
</dbReference>
<comment type="subunit">
    <text evidence="8">Homodimer. Polymerizes to form a dynamic ring structure in a strictly GTP-dependent manner. Interacts directly with several other division proteins.</text>
</comment>
<feature type="domain" description="Tubulin/FtsZ 2-layer sandwich" evidence="12">
    <location>
        <begin position="211"/>
        <end position="330"/>
    </location>
</feature>
<dbReference type="Pfam" id="PF12327">
    <property type="entry name" value="FtsZ_C"/>
    <property type="match status" value="1"/>
</dbReference>
<comment type="subcellular location">
    <subcellularLocation>
        <location evidence="8">Cytoplasm</location>
    </subcellularLocation>
    <text evidence="8">Assembles at midcell at the inner surface of the cytoplasmic membrane.</text>
</comment>
<dbReference type="InterPro" id="IPR045061">
    <property type="entry name" value="FtsZ/CetZ"/>
</dbReference>
<dbReference type="InterPro" id="IPR008280">
    <property type="entry name" value="Tub_FtsZ_C"/>
</dbReference>
<feature type="binding site" evidence="8">
    <location>
        <begin position="25"/>
        <end position="29"/>
    </location>
    <ligand>
        <name>GTP</name>
        <dbReference type="ChEBI" id="CHEBI:37565"/>
    </ligand>
</feature>
<keyword evidence="6 8" id="KW-0717">Septation</keyword>
<dbReference type="Pfam" id="PF00091">
    <property type="entry name" value="Tubulin"/>
    <property type="match status" value="1"/>
</dbReference>
<dbReference type="GO" id="GO:0051258">
    <property type="term" value="P:protein polymerization"/>
    <property type="evidence" value="ECO:0007669"/>
    <property type="project" value="UniProtKB-UniRule"/>
</dbReference>
<keyword evidence="5 8" id="KW-0342">GTP-binding</keyword>
<dbReference type="GO" id="GO:0000917">
    <property type="term" value="P:division septum assembly"/>
    <property type="evidence" value="ECO:0007669"/>
    <property type="project" value="UniProtKB-KW"/>
</dbReference>
<dbReference type="SMART" id="SM00865">
    <property type="entry name" value="Tubulin_C"/>
    <property type="match status" value="1"/>
</dbReference>
<dbReference type="SUPFAM" id="SSF55307">
    <property type="entry name" value="Tubulin C-terminal domain-like"/>
    <property type="match status" value="1"/>
</dbReference>
<dbReference type="GO" id="GO:0005525">
    <property type="term" value="F:GTP binding"/>
    <property type="evidence" value="ECO:0007669"/>
    <property type="project" value="UniProtKB-UniRule"/>
</dbReference>
<dbReference type="PANTHER" id="PTHR30314">
    <property type="entry name" value="CELL DIVISION PROTEIN FTSZ-RELATED"/>
    <property type="match status" value="1"/>
</dbReference>
<feature type="binding site" evidence="8">
    <location>
        <position position="144"/>
    </location>
    <ligand>
        <name>GTP</name>
        <dbReference type="ChEBI" id="CHEBI:37565"/>
    </ligand>
</feature>
<evidence type="ECO:0000313" key="13">
    <source>
        <dbReference type="EMBL" id="PXX96809.1"/>
    </source>
</evidence>
<keyword evidence="14" id="KW-1185">Reference proteome</keyword>
<dbReference type="FunFam" id="3.40.50.1440:FF:000023">
    <property type="entry name" value="Cell division protein FtsZ"/>
    <property type="match status" value="1"/>
</dbReference>
<dbReference type="InterPro" id="IPR036525">
    <property type="entry name" value="Tubulin/FtsZ_GTPase_sf"/>
</dbReference>
<evidence type="ECO:0000256" key="10">
    <source>
        <dbReference type="RuleBase" id="RU000631"/>
    </source>
</evidence>
<dbReference type="InterPro" id="IPR018316">
    <property type="entry name" value="Tubulin/FtsZ_2-layer-sand-dom"/>
</dbReference>
<feature type="binding site" evidence="8">
    <location>
        <begin position="113"/>
        <end position="115"/>
    </location>
    <ligand>
        <name>GTP</name>
        <dbReference type="ChEBI" id="CHEBI:37565"/>
    </ligand>
</feature>
<keyword evidence="2 8" id="KW-0963">Cytoplasm</keyword>
<dbReference type="NCBIfam" id="TIGR00065">
    <property type="entry name" value="ftsZ"/>
    <property type="match status" value="1"/>
</dbReference>
<dbReference type="SUPFAM" id="SSF52490">
    <property type="entry name" value="Tubulin nucleotide-binding domain-like"/>
    <property type="match status" value="1"/>
</dbReference>
<feature type="binding site" evidence="8">
    <location>
        <position position="191"/>
    </location>
    <ligand>
        <name>GTP</name>
        <dbReference type="ChEBI" id="CHEBI:37565"/>
    </ligand>
</feature>
<evidence type="ECO:0000256" key="5">
    <source>
        <dbReference type="ARBA" id="ARBA00023134"/>
    </source>
</evidence>
<name>A0A2V3ZSX7_9BACT</name>
<dbReference type="PROSITE" id="PS01134">
    <property type="entry name" value="FTSZ_1"/>
    <property type="match status" value="1"/>
</dbReference>
<dbReference type="OrthoDB" id="9813375at2"/>
<evidence type="ECO:0000256" key="1">
    <source>
        <dbReference type="ARBA" id="ARBA00009690"/>
    </source>
</evidence>
<protein>
    <recommendedName>
        <fullName evidence="8 9">Cell division protein FtsZ</fullName>
    </recommendedName>
</protein>
<feature type="binding site" evidence="8">
    <location>
        <position position="148"/>
    </location>
    <ligand>
        <name>GTP</name>
        <dbReference type="ChEBI" id="CHEBI:37565"/>
    </ligand>
</feature>
<reference evidence="13 14" key="1">
    <citation type="submission" date="2018-05" db="EMBL/GenBank/DDBJ databases">
        <title>Marinifilum breve JC075T sp. nov., a marine bacterium isolated from Yongle Blue Hole in the South China Sea.</title>
        <authorList>
            <person name="Fu T."/>
        </authorList>
    </citation>
    <scope>NUCLEOTIDE SEQUENCE [LARGE SCALE GENOMIC DNA]</scope>
    <source>
        <strain evidence="13 14">JC075</strain>
    </source>
</reference>
<dbReference type="GO" id="GO:0003924">
    <property type="term" value="F:GTPase activity"/>
    <property type="evidence" value="ECO:0007669"/>
    <property type="project" value="UniProtKB-UniRule"/>
</dbReference>
<dbReference type="InterPro" id="IPR003008">
    <property type="entry name" value="Tubulin_FtsZ_GTPase"/>
</dbReference>
<sequence length="407" mass="43602">MAEDLIDFSLPENESSIIKVIGVGGGGGNAVNYMFQQGIKDVDFVICNTDAQALENSEIPVKIQLGESLTEGRGAGNKPERGAQSAIENIDDVNEVLADNTKMVFITAGMGGGTGTGAAPVIAKAAKEQGILTVGIVTIPFRFEGRQRLNQAIEGINKLKENVDSLLVINNEKLSEIYGDLKLSTAFAKADDVLATAAKGIAEIITLHGYINVDFEDVKTVMTDSGVAVMGSASAEGEDRSVNAIREALTSPLLNSNDVRGARNILLNISSGEEEVTMDEVGQITDYVQEAVGDSASIIWGTGQDLALGNRVSVTIIATGFENGGITEEVEKPKTTAFRGGRGVAQQTKMTLEEEPKVEEKKVVLTDLKDSEIDEFESIPAYKRKQQKLDQKRYHSGNVIKFTLDDE</sequence>
<comment type="function">
    <text evidence="8 10">Essential cell division protein that forms a contractile ring structure (Z ring) at the future cell division site. The regulation of the ring assembly controls the timing and the location of cell division. One of the functions of the FtsZ ring is to recruit other cell division proteins to the septum to produce a new cell wall between the dividing cells. Binds GTP and shows GTPase activity.</text>
</comment>
<feature type="domain" description="Tubulin/FtsZ GTPase" evidence="11">
    <location>
        <begin position="17"/>
        <end position="209"/>
    </location>
</feature>
<evidence type="ECO:0000259" key="12">
    <source>
        <dbReference type="SMART" id="SM00865"/>
    </source>
</evidence>
<dbReference type="Gene3D" id="3.40.50.1440">
    <property type="entry name" value="Tubulin/FtsZ, GTPase domain"/>
    <property type="match status" value="1"/>
</dbReference>
<dbReference type="CDD" id="cd02201">
    <property type="entry name" value="FtsZ_type1"/>
    <property type="match status" value="1"/>
</dbReference>